<evidence type="ECO:0000313" key="2">
    <source>
        <dbReference type="EMBL" id="WKN35704.1"/>
    </source>
</evidence>
<keyword evidence="1" id="KW-0732">Signal</keyword>
<feature type="signal peptide" evidence="1">
    <location>
        <begin position="1"/>
        <end position="17"/>
    </location>
</feature>
<dbReference type="AlphaFoldDB" id="A0AA49GL12"/>
<dbReference type="EMBL" id="CP120682">
    <property type="protein sequence ID" value="WKN35704.1"/>
    <property type="molecule type" value="Genomic_DNA"/>
</dbReference>
<reference evidence="2" key="2">
    <citation type="journal article" date="2024" name="Antonie Van Leeuwenhoek">
        <title>Roseihalotalea indica gen. nov., sp. nov., a halophilic Bacteroidetes from mesopelagic Southwest Indian Ocean with higher carbohydrate metabolic potential.</title>
        <authorList>
            <person name="Chen B."/>
            <person name="Zhang M."/>
            <person name="Lin D."/>
            <person name="Ye J."/>
            <person name="Tang K."/>
        </authorList>
    </citation>
    <scope>NUCLEOTIDE SEQUENCE</scope>
    <source>
        <strain evidence="2">TK19036</strain>
    </source>
</reference>
<proteinExistence type="predicted"/>
<reference evidence="2" key="1">
    <citation type="journal article" date="2023" name="Comput. Struct. Biotechnol. J.">
        <title>Discovery of a novel marine Bacteroidetes with a rich repertoire of carbohydrate-active enzymes.</title>
        <authorList>
            <person name="Chen B."/>
            <person name="Liu G."/>
            <person name="Chen Q."/>
            <person name="Wang H."/>
            <person name="Liu L."/>
            <person name="Tang K."/>
        </authorList>
    </citation>
    <scope>NUCLEOTIDE SEQUENCE</scope>
    <source>
        <strain evidence="2">TK19036</strain>
    </source>
</reference>
<evidence type="ECO:0000256" key="1">
    <source>
        <dbReference type="SAM" id="SignalP"/>
    </source>
</evidence>
<accession>A0AA49GL12</accession>
<dbReference type="PROSITE" id="PS51257">
    <property type="entry name" value="PROKAR_LIPOPROTEIN"/>
    <property type="match status" value="1"/>
</dbReference>
<gene>
    <name evidence="2" type="ORF">K4G66_25375</name>
</gene>
<protein>
    <submittedName>
        <fullName evidence="2">Uncharacterized protein</fullName>
    </submittedName>
</protein>
<sequence>MKYLIGAAIMLSALVMASCEEDNIRNKDTLKRLYKTYKNGTISECTYEGQLVYSAGYNAYDAGGSIYNERGSVIGSCNFGWGSVDSICSELQHCKVIYRVANNIWGQPAVNKYGF</sequence>
<feature type="chain" id="PRO_5041422031" evidence="1">
    <location>
        <begin position="18"/>
        <end position="115"/>
    </location>
</feature>
<name>A0AA49GL12_9BACT</name>
<organism evidence="2">
    <name type="scientific">Roseihalotalea indica</name>
    <dbReference type="NCBI Taxonomy" id="2867963"/>
    <lineage>
        <taxon>Bacteria</taxon>
        <taxon>Pseudomonadati</taxon>
        <taxon>Bacteroidota</taxon>
        <taxon>Cytophagia</taxon>
        <taxon>Cytophagales</taxon>
        <taxon>Catalimonadaceae</taxon>
        <taxon>Roseihalotalea</taxon>
    </lineage>
</organism>